<proteinExistence type="predicted"/>
<dbReference type="GO" id="GO:0016787">
    <property type="term" value="F:hydrolase activity"/>
    <property type="evidence" value="ECO:0007669"/>
    <property type="project" value="UniProtKB-KW"/>
</dbReference>
<feature type="domain" description="AB hydrolase-1" evidence="1">
    <location>
        <begin position="14"/>
        <end position="134"/>
    </location>
</feature>
<sequence length="247" mass="26675">MQIEVTAEGDGPSVILLLSRGRDSYEYAPVAEGIAEQGFRVLRPQPRGIGDSAGPMDGITLHDLADDVAAVIEHEDNGPAVVVGHAYGHFVARTLAADHPELVRGVVIAAAGARNYPPHLSDLVTKSADAALPEQERLGYLQTLFFAPGHDASIWLDGWYPEVTRSQRAATTATDKNDWWPVAKQPILDLQSGQDPFRPRETVNELRDAFGDLVTVAVIPNASHAQIPEAPNAVVDEITQWLKTLPA</sequence>
<dbReference type="AlphaFoldDB" id="A0AAX3YUB6"/>
<keyword evidence="3" id="KW-0614">Plasmid</keyword>
<evidence type="ECO:0000313" key="4">
    <source>
        <dbReference type="EMBL" id="WLF52479.1"/>
    </source>
</evidence>
<protein>
    <submittedName>
        <fullName evidence="3">Alpha/beta hydrolase</fullName>
    </submittedName>
</protein>
<evidence type="ECO:0000313" key="6">
    <source>
        <dbReference type="Proteomes" id="UP001231166"/>
    </source>
</evidence>
<dbReference type="EMBL" id="CP130956">
    <property type="protein sequence ID" value="WLF52479.1"/>
    <property type="molecule type" value="Genomic_DNA"/>
</dbReference>
<name>A0AAX3YUB6_RHOOP</name>
<gene>
    <name evidence="2" type="ORF">O4328_37640</name>
    <name evidence="3" type="ORF">Q5707_40250</name>
    <name evidence="4" type="ORF">Q5707_44745</name>
</gene>
<evidence type="ECO:0000313" key="5">
    <source>
        <dbReference type="Proteomes" id="UP001066327"/>
    </source>
</evidence>
<dbReference type="Gene3D" id="3.40.50.1820">
    <property type="entry name" value="alpha/beta hydrolase"/>
    <property type="match status" value="1"/>
</dbReference>
<evidence type="ECO:0000259" key="1">
    <source>
        <dbReference type="Pfam" id="PF00561"/>
    </source>
</evidence>
<dbReference type="EMBL" id="CP130956">
    <property type="protein sequence ID" value="WLF51724.1"/>
    <property type="molecule type" value="Genomic_DNA"/>
</dbReference>
<dbReference type="RefSeq" id="WP_269592506.1">
    <property type="nucleotide sequence ID" value="NZ_CP130956.1"/>
</dbReference>
<organism evidence="3 6">
    <name type="scientific">Rhodococcus opacus</name>
    <name type="common">Nocardia opaca</name>
    <dbReference type="NCBI Taxonomy" id="37919"/>
    <lineage>
        <taxon>Bacteria</taxon>
        <taxon>Bacillati</taxon>
        <taxon>Actinomycetota</taxon>
        <taxon>Actinomycetes</taxon>
        <taxon>Mycobacteriales</taxon>
        <taxon>Nocardiaceae</taxon>
        <taxon>Rhodococcus</taxon>
    </lineage>
</organism>
<dbReference type="Pfam" id="PF00561">
    <property type="entry name" value="Abhydrolase_1"/>
    <property type="match status" value="1"/>
</dbReference>
<accession>A0AAX3YUB6</accession>
<reference evidence="2" key="1">
    <citation type="submission" date="2022-12" db="EMBL/GenBank/DDBJ databases">
        <authorList>
            <person name="Krivoruchko A.V."/>
            <person name="Elkin A."/>
        </authorList>
    </citation>
    <scope>NUCLEOTIDE SEQUENCE</scope>
    <source>
        <strain evidence="2">IEGM 249</strain>
    </source>
</reference>
<dbReference type="PANTHER" id="PTHR43798">
    <property type="entry name" value="MONOACYLGLYCEROL LIPASE"/>
    <property type="match status" value="1"/>
</dbReference>
<dbReference type="InterPro" id="IPR000073">
    <property type="entry name" value="AB_hydrolase_1"/>
</dbReference>
<dbReference type="InterPro" id="IPR050266">
    <property type="entry name" value="AB_hydrolase_sf"/>
</dbReference>
<evidence type="ECO:0000313" key="2">
    <source>
        <dbReference type="EMBL" id="MCZ4589301.1"/>
    </source>
</evidence>
<geneLocation type="plasmid" evidence="3 6">
    <name>pRho-VOC14-L</name>
</geneLocation>
<reference evidence="3" key="2">
    <citation type="submission" date="2023-07" db="EMBL/GenBank/DDBJ databases">
        <title>Genomic analysis of Rhodococcus opacus VOC-14 with glycol ethers degradation activity.</title>
        <authorList>
            <person name="Narkevich D.A."/>
            <person name="Hlushen A.M."/>
            <person name="Akhremchuk A.E."/>
            <person name="Sikolenko M.A."/>
            <person name="Valentovich L.N."/>
        </authorList>
    </citation>
    <scope>NUCLEOTIDE SEQUENCE</scope>
    <source>
        <strain evidence="3">VOC-14</strain>
        <plasmid evidence="3">pRho-VOC14-L</plasmid>
    </source>
</reference>
<evidence type="ECO:0000313" key="3">
    <source>
        <dbReference type="EMBL" id="WLF51724.1"/>
    </source>
</evidence>
<dbReference type="EMBL" id="JAPWIS010000030">
    <property type="protein sequence ID" value="MCZ4589301.1"/>
    <property type="molecule type" value="Genomic_DNA"/>
</dbReference>
<dbReference type="Proteomes" id="UP001066327">
    <property type="component" value="Unassembled WGS sequence"/>
</dbReference>
<keyword evidence="3" id="KW-0378">Hydrolase</keyword>
<dbReference type="InterPro" id="IPR029058">
    <property type="entry name" value="AB_hydrolase_fold"/>
</dbReference>
<dbReference type="Proteomes" id="UP001231166">
    <property type="component" value="Plasmid pRho-VOC14-L"/>
</dbReference>
<dbReference type="SUPFAM" id="SSF53474">
    <property type="entry name" value="alpha/beta-Hydrolases"/>
    <property type="match status" value="1"/>
</dbReference>
<keyword evidence="5" id="KW-1185">Reference proteome</keyword>